<sequence>MQCSALEESKTVETLLNALAILSLELKSLRSSSDYFQIVVELLVHIFPNNVPREKGGTTFGRVLSETSELTPPGVIQIGNNFFIKIRKKHSQLENANLKSALSFLLAYY</sequence>
<proteinExistence type="predicted"/>
<reference evidence="1 2" key="1">
    <citation type="journal article" date="2023" name="Nucleic Acids Res.">
        <title>The hologenome of Daphnia magna reveals possible DNA methylation and microbiome-mediated evolution of the host genome.</title>
        <authorList>
            <person name="Chaturvedi A."/>
            <person name="Li X."/>
            <person name="Dhandapani V."/>
            <person name="Marshall H."/>
            <person name="Kissane S."/>
            <person name="Cuenca-Cambronero M."/>
            <person name="Asole G."/>
            <person name="Calvet F."/>
            <person name="Ruiz-Romero M."/>
            <person name="Marangio P."/>
            <person name="Guigo R."/>
            <person name="Rago D."/>
            <person name="Mirbahai L."/>
            <person name="Eastwood N."/>
            <person name="Colbourne J.K."/>
            <person name="Zhou J."/>
            <person name="Mallon E."/>
            <person name="Orsini L."/>
        </authorList>
    </citation>
    <scope>NUCLEOTIDE SEQUENCE [LARGE SCALE GENOMIC DNA]</scope>
    <source>
        <strain evidence="1">LRV0_1</strain>
    </source>
</reference>
<organism evidence="1 2">
    <name type="scientific">Daphnia magna</name>
    <dbReference type="NCBI Taxonomy" id="35525"/>
    <lineage>
        <taxon>Eukaryota</taxon>
        <taxon>Metazoa</taxon>
        <taxon>Ecdysozoa</taxon>
        <taxon>Arthropoda</taxon>
        <taxon>Crustacea</taxon>
        <taxon>Branchiopoda</taxon>
        <taxon>Diplostraca</taxon>
        <taxon>Cladocera</taxon>
        <taxon>Anomopoda</taxon>
        <taxon>Daphniidae</taxon>
        <taxon>Daphnia</taxon>
    </lineage>
</organism>
<accession>A0ABR0A7W4</accession>
<gene>
    <name evidence="1" type="ORF">OUZ56_003151</name>
</gene>
<protein>
    <submittedName>
        <fullName evidence="1">Uncharacterized protein</fullName>
    </submittedName>
</protein>
<evidence type="ECO:0000313" key="2">
    <source>
        <dbReference type="Proteomes" id="UP001234178"/>
    </source>
</evidence>
<keyword evidence="2" id="KW-1185">Reference proteome</keyword>
<evidence type="ECO:0000313" key="1">
    <source>
        <dbReference type="EMBL" id="KAK4021232.1"/>
    </source>
</evidence>
<dbReference type="Proteomes" id="UP001234178">
    <property type="component" value="Unassembled WGS sequence"/>
</dbReference>
<comment type="caution">
    <text evidence="1">The sequence shown here is derived from an EMBL/GenBank/DDBJ whole genome shotgun (WGS) entry which is preliminary data.</text>
</comment>
<dbReference type="EMBL" id="JAOYFB010000036">
    <property type="protein sequence ID" value="KAK4021232.1"/>
    <property type="molecule type" value="Genomic_DNA"/>
</dbReference>
<name>A0ABR0A7W4_9CRUS</name>